<reference evidence="5" key="1">
    <citation type="journal article" date="2019" name="Int. J. Syst. Evol. Microbiol.">
        <title>The Global Catalogue of Microorganisms (GCM) 10K type strain sequencing project: providing services to taxonomists for standard genome sequencing and annotation.</title>
        <authorList>
            <consortium name="The Broad Institute Genomics Platform"/>
            <consortium name="The Broad Institute Genome Sequencing Center for Infectious Disease"/>
            <person name="Wu L."/>
            <person name="Ma J."/>
        </authorList>
    </citation>
    <scope>NUCLEOTIDE SEQUENCE [LARGE SCALE GENOMIC DNA]</scope>
    <source>
        <strain evidence="5">CCUG 58760</strain>
    </source>
</reference>
<dbReference type="EMBL" id="JBHSLC010000113">
    <property type="protein sequence ID" value="MFC5359441.1"/>
    <property type="molecule type" value="Genomic_DNA"/>
</dbReference>
<dbReference type="Pfam" id="PF14020">
    <property type="entry name" value="DUF4236"/>
    <property type="match status" value="1"/>
</dbReference>
<feature type="coiled-coil region" evidence="1">
    <location>
        <begin position="118"/>
        <end position="145"/>
    </location>
</feature>
<evidence type="ECO:0000313" key="5">
    <source>
        <dbReference type="Proteomes" id="UP001596166"/>
    </source>
</evidence>
<dbReference type="RefSeq" id="WP_376999470.1">
    <property type="nucleotide sequence ID" value="NZ_JBHSLC010000113.1"/>
</dbReference>
<sequence length="294" mass="31714">MGLRFQKRVTLFPGVRLNFSGGGISTTIGGRGASVNISPGGAHLNLGLPGSGLSYRTRLDGNGAQPTRAEPAVSAPPAGRVPARPFPAQPLPAPLRPLPPGEGEIRSAAISTLTSEGLGDLKRLINEADARKRSAKMKLEAAEHSRVLAERRLTSARRFIVRLFLWSAIPTRRQEVVDLDRKIAEAGMELDGSHIDLDFAFDQPTYDAYDSLRRAHARLRASDMIWDVTASFLTNRVAERTTATTRVDRTPVRLSETASDLLTGRGKRSVACRPVVILYGRGECSQRGGDAGLG</sequence>
<keyword evidence="1" id="KW-0175">Coiled coil</keyword>
<keyword evidence="5" id="KW-1185">Reference proteome</keyword>
<name>A0ABW0GF92_9PROT</name>
<feature type="non-terminal residue" evidence="4">
    <location>
        <position position="294"/>
    </location>
</feature>
<evidence type="ECO:0000256" key="2">
    <source>
        <dbReference type="SAM" id="MobiDB-lite"/>
    </source>
</evidence>
<feature type="domain" description="DUF4236" evidence="3">
    <location>
        <begin position="3"/>
        <end position="56"/>
    </location>
</feature>
<comment type="caution">
    <text evidence="4">The sequence shown here is derived from an EMBL/GenBank/DDBJ whole genome shotgun (WGS) entry which is preliminary data.</text>
</comment>
<feature type="region of interest" description="Disordered" evidence="2">
    <location>
        <begin position="59"/>
        <end position="80"/>
    </location>
</feature>
<accession>A0ABW0GF92</accession>
<evidence type="ECO:0000256" key="1">
    <source>
        <dbReference type="SAM" id="Coils"/>
    </source>
</evidence>
<dbReference type="Proteomes" id="UP001596166">
    <property type="component" value="Unassembled WGS sequence"/>
</dbReference>
<proteinExistence type="predicted"/>
<dbReference type="InterPro" id="IPR025330">
    <property type="entry name" value="DUF4236"/>
</dbReference>
<evidence type="ECO:0000313" key="4">
    <source>
        <dbReference type="EMBL" id="MFC5359441.1"/>
    </source>
</evidence>
<protein>
    <submittedName>
        <fullName evidence="4">DUF4236 domain-containing protein</fullName>
    </submittedName>
</protein>
<organism evidence="4 5">
    <name type="scientific">Azospirillum himalayense</name>
    <dbReference type="NCBI Taxonomy" id="654847"/>
    <lineage>
        <taxon>Bacteria</taxon>
        <taxon>Pseudomonadati</taxon>
        <taxon>Pseudomonadota</taxon>
        <taxon>Alphaproteobacteria</taxon>
        <taxon>Rhodospirillales</taxon>
        <taxon>Azospirillaceae</taxon>
        <taxon>Azospirillum</taxon>
    </lineage>
</organism>
<gene>
    <name evidence="4" type="ORF">ACFPMG_31040</name>
</gene>
<evidence type="ECO:0000259" key="3">
    <source>
        <dbReference type="Pfam" id="PF14020"/>
    </source>
</evidence>